<comment type="subunit">
    <text evidence="4">Part of the SecDF-YidC-YajC translocase complex. The SecDF-YidC-YajC translocase forms a supercomplex with SecYEG, called the holo-translocon (HTL).</text>
</comment>
<evidence type="ECO:0000256" key="11">
    <source>
        <dbReference type="ARBA" id="ARBA00023010"/>
    </source>
</evidence>
<name>A0A1W6N4C1_9PROT</name>
<evidence type="ECO:0000256" key="9">
    <source>
        <dbReference type="ARBA" id="ARBA00022927"/>
    </source>
</evidence>
<evidence type="ECO:0000313" key="15">
    <source>
        <dbReference type="Proteomes" id="UP000237351"/>
    </source>
</evidence>
<accession>A0A1W6N4C1</accession>
<dbReference type="Proteomes" id="UP000237351">
    <property type="component" value="Chromosome"/>
</dbReference>
<evidence type="ECO:0000313" key="14">
    <source>
        <dbReference type="EMBL" id="ARN84695.1"/>
    </source>
</evidence>
<reference evidence="14 15" key="1">
    <citation type="submission" date="2014-06" db="EMBL/GenBank/DDBJ databases">
        <title>The genome of the endonuclear symbiont Nucleicultrix amoebiphila.</title>
        <authorList>
            <person name="Schulz F."/>
            <person name="Horn M."/>
        </authorList>
    </citation>
    <scope>NUCLEOTIDE SEQUENCE [LARGE SCALE GENOMIC DNA]</scope>
    <source>
        <strain evidence="14 15">FS5</strain>
    </source>
</reference>
<dbReference type="PANTHER" id="PTHR33909">
    <property type="entry name" value="SEC TRANSLOCON ACCESSORY COMPLEX SUBUNIT YAJC"/>
    <property type="match status" value="1"/>
</dbReference>
<dbReference type="EMBL" id="CP008743">
    <property type="protein sequence ID" value="ARN84695.1"/>
    <property type="molecule type" value="Genomic_DNA"/>
</dbReference>
<sequence>MTLLNNFSFISEAHAQGAGGAGGSFDILGFAAPLLFLFVVMYFFIIRPQKKKEAEHRQLVSNLRRGDKVITSSGIFGSVFRVVNDTEIEIEIANNVQVRMLKSMVSQVLAKTEPSSSVVNNKPDKKKK</sequence>
<comment type="similarity">
    <text evidence="3">Belongs to the YajC family.</text>
</comment>
<dbReference type="GO" id="GO:0005886">
    <property type="term" value="C:plasma membrane"/>
    <property type="evidence" value="ECO:0007669"/>
    <property type="project" value="UniProtKB-SubCell"/>
</dbReference>
<organism evidence="14 15">
    <name type="scientific">Candidatus Nucleicultrix amoebiphila FS5</name>
    <dbReference type="NCBI Taxonomy" id="1414854"/>
    <lineage>
        <taxon>Bacteria</taxon>
        <taxon>Pseudomonadati</taxon>
        <taxon>Pseudomonadota</taxon>
        <taxon>Alphaproteobacteria</taxon>
        <taxon>Holosporales</taxon>
        <taxon>Candidatus Nucleicultricaceae</taxon>
        <taxon>Candidatus Nucleicultrix</taxon>
    </lineage>
</organism>
<evidence type="ECO:0000256" key="1">
    <source>
        <dbReference type="ARBA" id="ARBA00002061"/>
    </source>
</evidence>
<comment type="function">
    <text evidence="1">The SecYEG-SecDF-YajC-YidC holo-translocon (HTL) protein secretase/insertase is a supercomplex required for protein secretion, insertion of proteins into membranes, and assembly of membrane protein complexes. While the SecYEG complex is essential for assembly of a number of proteins and complexes, the SecDF-YajC-YidC subcomplex facilitates these functions.</text>
</comment>
<evidence type="ECO:0000256" key="8">
    <source>
        <dbReference type="ARBA" id="ARBA00022692"/>
    </source>
</evidence>
<comment type="subcellular location">
    <subcellularLocation>
        <location evidence="2">Cell membrane</location>
        <topology evidence="2">Single-pass membrane protein</topology>
    </subcellularLocation>
</comment>
<dbReference type="GO" id="GO:0015031">
    <property type="term" value="P:protein transport"/>
    <property type="evidence" value="ECO:0007669"/>
    <property type="project" value="UniProtKB-KW"/>
</dbReference>
<dbReference type="SMART" id="SM01323">
    <property type="entry name" value="YajC"/>
    <property type="match status" value="1"/>
</dbReference>
<dbReference type="OrthoDB" id="9811406at2"/>
<evidence type="ECO:0000256" key="10">
    <source>
        <dbReference type="ARBA" id="ARBA00022989"/>
    </source>
</evidence>
<keyword evidence="12 13" id="KW-0472">Membrane</keyword>
<dbReference type="NCBIfam" id="TIGR00739">
    <property type="entry name" value="yajC"/>
    <property type="match status" value="1"/>
</dbReference>
<keyword evidence="10 13" id="KW-1133">Transmembrane helix</keyword>
<dbReference type="Pfam" id="PF02699">
    <property type="entry name" value="YajC"/>
    <property type="match status" value="1"/>
</dbReference>
<evidence type="ECO:0000256" key="13">
    <source>
        <dbReference type="SAM" id="Phobius"/>
    </source>
</evidence>
<keyword evidence="15" id="KW-1185">Reference proteome</keyword>
<evidence type="ECO:0000256" key="5">
    <source>
        <dbReference type="ARBA" id="ARBA00014962"/>
    </source>
</evidence>
<keyword evidence="11" id="KW-0811">Translocation</keyword>
<dbReference type="AlphaFoldDB" id="A0A1W6N4C1"/>
<dbReference type="InterPro" id="IPR003849">
    <property type="entry name" value="Preprotein_translocase_YajC"/>
</dbReference>
<dbReference type="PRINTS" id="PR01853">
    <property type="entry name" value="YAJCTRNLCASE"/>
</dbReference>
<evidence type="ECO:0000256" key="4">
    <source>
        <dbReference type="ARBA" id="ARBA00011718"/>
    </source>
</evidence>
<feature type="transmembrane region" description="Helical" evidence="13">
    <location>
        <begin position="27"/>
        <end position="46"/>
    </location>
</feature>
<dbReference type="STRING" id="1414854.GQ61_04545"/>
<proteinExistence type="inferred from homology"/>
<keyword evidence="6" id="KW-0813">Transport</keyword>
<dbReference type="KEGG" id="naf:GQ61_04545"/>
<dbReference type="RefSeq" id="WP_085784157.1">
    <property type="nucleotide sequence ID" value="NZ_CP008743.1"/>
</dbReference>
<dbReference type="PANTHER" id="PTHR33909:SF1">
    <property type="entry name" value="SEC TRANSLOCON ACCESSORY COMPLEX SUBUNIT YAJC"/>
    <property type="match status" value="1"/>
</dbReference>
<evidence type="ECO:0000256" key="3">
    <source>
        <dbReference type="ARBA" id="ARBA00006742"/>
    </source>
</evidence>
<gene>
    <name evidence="14" type="ORF">GQ61_04545</name>
</gene>
<evidence type="ECO:0000256" key="7">
    <source>
        <dbReference type="ARBA" id="ARBA00022475"/>
    </source>
</evidence>
<evidence type="ECO:0000256" key="12">
    <source>
        <dbReference type="ARBA" id="ARBA00023136"/>
    </source>
</evidence>
<protein>
    <recommendedName>
        <fullName evidence="5">Sec translocon accessory complex subunit YajC</fullName>
    </recommendedName>
</protein>
<evidence type="ECO:0000256" key="6">
    <source>
        <dbReference type="ARBA" id="ARBA00022448"/>
    </source>
</evidence>
<keyword evidence="7" id="KW-1003">Cell membrane</keyword>
<evidence type="ECO:0000256" key="2">
    <source>
        <dbReference type="ARBA" id="ARBA00004162"/>
    </source>
</evidence>
<keyword evidence="8 13" id="KW-0812">Transmembrane</keyword>
<keyword evidence="9" id="KW-0653">Protein transport</keyword>